<dbReference type="AlphaFoldDB" id="A0A061D624"/>
<dbReference type="EMBL" id="LK391709">
    <property type="protein sequence ID" value="CDR96156.1"/>
    <property type="molecule type" value="Genomic_DNA"/>
</dbReference>
<dbReference type="GeneID" id="24564697"/>
<evidence type="ECO:0000313" key="1">
    <source>
        <dbReference type="EMBL" id="CDR96156.1"/>
    </source>
</evidence>
<reference evidence="2" key="1">
    <citation type="journal article" date="2014" name="Nucleic Acids Res.">
        <title>The evolutionary dynamics of variant antigen genes in Babesia reveal a history of genomic innovation underlying host-parasite interaction.</title>
        <authorList>
            <person name="Jackson A.P."/>
            <person name="Otto T.D."/>
            <person name="Darby A."/>
            <person name="Ramaprasad A."/>
            <person name="Xia D."/>
            <person name="Echaide I.E."/>
            <person name="Farber M."/>
            <person name="Gahlot S."/>
            <person name="Gamble J."/>
            <person name="Gupta D."/>
            <person name="Gupta Y."/>
            <person name="Jackson L."/>
            <person name="Malandrin L."/>
            <person name="Malas T.B."/>
            <person name="Moussa E."/>
            <person name="Nair M."/>
            <person name="Reid A.J."/>
            <person name="Sanders M."/>
            <person name="Sharma J."/>
            <person name="Tracey A."/>
            <person name="Quail M.A."/>
            <person name="Weir W."/>
            <person name="Wastling J.M."/>
            <person name="Hall N."/>
            <person name="Willadsen P."/>
            <person name="Lingelbach K."/>
            <person name="Shiels B."/>
            <person name="Tait A."/>
            <person name="Berriman M."/>
            <person name="Allred D.R."/>
            <person name="Pain A."/>
        </authorList>
    </citation>
    <scope>NUCLEOTIDE SEQUENCE [LARGE SCALE GENOMIC DNA]</scope>
    <source>
        <strain evidence="2">Bond</strain>
    </source>
</reference>
<keyword evidence="2" id="KW-1185">Reference proteome</keyword>
<dbReference type="KEGG" id="bbig:BBBOND_0300610"/>
<evidence type="ECO:0000313" key="2">
    <source>
        <dbReference type="Proteomes" id="UP000033188"/>
    </source>
</evidence>
<dbReference type="VEuPathDB" id="PiroplasmaDB:BBBOND_0300610"/>
<dbReference type="Proteomes" id="UP000033188">
    <property type="component" value="Chromosome 3"/>
</dbReference>
<proteinExistence type="predicted"/>
<dbReference type="RefSeq" id="XP_012768342.1">
    <property type="nucleotide sequence ID" value="XM_012912888.1"/>
</dbReference>
<sequence length="70" mass="8070">MAVYHLCNATWAKVGQVIETRPVVETTVYHEAPRIRITHCVPQTRCCTCISDGDEYLIYKHRKCGTNIYL</sequence>
<organism evidence="1 2">
    <name type="scientific">Babesia bigemina</name>
    <dbReference type="NCBI Taxonomy" id="5866"/>
    <lineage>
        <taxon>Eukaryota</taxon>
        <taxon>Sar</taxon>
        <taxon>Alveolata</taxon>
        <taxon>Apicomplexa</taxon>
        <taxon>Aconoidasida</taxon>
        <taxon>Piroplasmida</taxon>
        <taxon>Babesiidae</taxon>
        <taxon>Babesia</taxon>
    </lineage>
</organism>
<protein>
    <submittedName>
        <fullName evidence="1">Uncharacterized protein</fullName>
    </submittedName>
</protein>
<accession>A0A061D624</accession>
<name>A0A061D624_BABBI</name>
<gene>
    <name evidence="1" type="ORF">BBBOND_0300610</name>
</gene>